<sequence length="71" mass="7820">MRQWLQNLSDTLVDRLVPKAEAAAATECWTETVCVRNTGTAFCGYSGNMATFTYLVCPDGTRTFKGMRCGC</sequence>
<evidence type="ECO:0000313" key="2">
    <source>
        <dbReference type="Proteomes" id="UP001432014"/>
    </source>
</evidence>
<dbReference type="RefSeq" id="WP_329492822.1">
    <property type="nucleotide sequence ID" value="NZ_CP108460.1"/>
</dbReference>
<protein>
    <submittedName>
        <fullName evidence="1">Uncharacterized protein</fullName>
    </submittedName>
</protein>
<proteinExistence type="predicted"/>
<reference evidence="1 2" key="1">
    <citation type="submission" date="2022-10" db="EMBL/GenBank/DDBJ databases">
        <title>The complete genomes of actinobacterial strains from the NBC collection.</title>
        <authorList>
            <person name="Joergensen T.S."/>
            <person name="Alvarez Arevalo M."/>
            <person name="Sterndorff E.B."/>
            <person name="Faurdal D."/>
            <person name="Vuksanovic O."/>
            <person name="Mourched A.-S."/>
            <person name="Charusanti P."/>
            <person name="Shaw S."/>
            <person name="Blin K."/>
            <person name="Weber T."/>
        </authorList>
    </citation>
    <scope>NUCLEOTIDE SEQUENCE [LARGE SCALE GENOMIC DNA]</scope>
    <source>
        <strain evidence="1 2">NBC_01247</strain>
    </source>
</reference>
<name>A0ABZ1W065_9ACTN</name>
<dbReference type="Proteomes" id="UP001432014">
    <property type="component" value="Chromosome"/>
</dbReference>
<keyword evidence="2" id="KW-1185">Reference proteome</keyword>
<accession>A0ABZ1W065</accession>
<dbReference type="EMBL" id="CP108482">
    <property type="protein sequence ID" value="WUS54206.1"/>
    <property type="molecule type" value="Genomic_DNA"/>
</dbReference>
<evidence type="ECO:0000313" key="1">
    <source>
        <dbReference type="EMBL" id="WUS54206.1"/>
    </source>
</evidence>
<organism evidence="1 2">
    <name type="scientific">Kitasatospora herbaricolor</name>
    <dbReference type="NCBI Taxonomy" id="68217"/>
    <lineage>
        <taxon>Bacteria</taxon>
        <taxon>Bacillati</taxon>
        <taxon>Actinomycetota</taxon>
        <taxon>Actinomycetes</taxon>
        <taxon>Kitasatosporales</taxon>
        <taxon>Streptomycetaceae</taxon>
        <taxon>Kitasatospora</taxon>
    </lineage>
</organism>
<gene>
    <name evidence="1" type="ORF">OG469_01035</name>
</gene>